<name>A0A430HED3_9BURK</name>
<organism evidence="2 3">
    <name type="scientific">Massilia atriviolacea</name>
    <dbReference type="NCBI Taxonomy" id="2495579"/>
    <lineage>
        <taxon>Bacteria</taxon>
        <taxon>Pseudomonadati</taxon>
        <taxon>Pseudomonadota</taxon>
        <taxon>Betaproteobacteria</taxon>
        <taxon>Burkholderiales</taxon>
        <taxon>Oxalobacteraceae</taxon>
        <taxon>Telluria group</taxon>
        <taxon>Massilia</taxon>
    </lineage>
</organism>
<protein>
    <submittedName>
        <fullName evidence="2">DUF2069 domain-containing protein</fullName>
    </submittedName>
</protein>
<proteinExistence type="predicted"/>
<reference evidence="2 3" key="1">
    <citation type="submission" date="2018-12" db="EMBL/GenBank/DDBJ databases">
        <authorList>
            <person name="Yang E."/>
        </authorList>
    </citation>
    <scope>NUCLEOTIDE SEQUENCE [LARGE SCALE GENOMIC DNA]</scope>
    <source>
        <strain evidence="2 3">SOD</strain>
    </source>
</reference>
<keyword evidence="1" id="KW-1133">Transmembrane helix</keyword>
<sequence>MQPPKYFHIGAIASLVVLILWLLAWEIVVAPLRPGSWILSLKVLPLLIPLGGVIKRDIYTLQWSSMVILLYFTEGVVRAWSDKLEVSRMMAMGEIVLVFIYFACALLYLRPYKKAAKKMAKELLEKVNSTKSTK</sequence>
<feature type="transmembrane region" description="Helical" evidence="1">
    <location>
        <begin position="37"/>
        <end position="54"/>
    </location>
</feature>
<dbReference type="RefSeq" id="WP_126077140.1">
    <property type="nucleotide sequence ID" value="NZ_CP051166.1"/>
</dbReference>
<keyword evidence="3" id="KW-1185">Reference proteome</keyword>
<dbReference type="EMBL" id="RXLQ01000020">
    <property type="protein sequence ID" value="RSZ55870.1"/>
    <property type="molecule type" value="Genomic_DNA"/>
</dbReference>
<feature type="transmembrane region" description="Helical" evidence="1">
    <location>
        <begin position="86"/>
        <end position="109"/>
    </location>
</feature>
<comment type="caution">
    <text evidence="2">The sequence shown here is derived from an EMBL/GenBank/DDBJ whole genome shotgun (WGS) entry which is preliminary data.</text>
</comment>
<keyword evidence="1" id="KW-0812">Transmembrane</keyword>
<evidence type="ECO:0000313" key="2">
    <source>
        <dbReference type="EMBL" id="RSZ55870.1"/>
    </source>
</evidence>
<feature type="transmembrane region" description="Helical" evidence="1">
    <location>
        <begin position="7"/>
        <end position="25"/>
    </location>
</feature>
<dbReference type="Proteomes" id="UP000278085">
    <property type="component" value="Unassembled WGS sequence"/>
</dbReference>
<keyword evidence="1" id="KW-0472">Membrane</keyword>
<feature type="transmembrane region" description="Helical" evidence="1">
    <location>
        <begin position="61"/>
        <end position="80"/>
    </location>
</feature>
<dbReference type="Pfam" id="PF09842">
    <property type="entry name" value="DUF2069"/>
    <property type="match status" value="1"/>
</dbReference>
<gene>
    <name evidence="2" type="ORF">EJB06_27040</name>
</gene>
<dbReference type="AlphaFoldDB" id="A0A430HED3"/>
<accession>A0A430HED3</accession>
<dbReference type="OrthoDB" id="9181360at2"/>
<evidence type="ECO:0000313" key="3">
    <source>
        <dbReference type="Proteomes" id="UP000278085"/>
    </source>
</evidence>
<evidence type="ECO:0000256" key="1">
    <source>
        <dbReference type="SAM" id="Phobius"/>
    </source>
</evidence>
<dbReference type="InterPro" id="IPR018643">
    <property type="entry name" value="DUF2069_membrane"/>
</dbReference>